<dbReference type="Proteomes" id="UP000199312">
    <property type="component" value="Unassembled WGS sequence"/>
</dbReference>
<dbReference type="OrthoDB" id="1120636at2"/>
<keyword evidence="1" id="KW-0812">Transmembrane</keyword>
<gene>
    <name evidence="2" type="ORF">SAMN04488006_1401</name>
</gene>
<dbReference type="EMBL" id="FOZP01000003">
    <property type="protein sequence ID" value="SFS46227.1"/>
    <property type="molecule type" value="Genomic_DNA"/>
</dbReference>
<dbReference type="PANTHER" id="PTHR35867">
    <property type="entry name" value="PROTEIN RSEC"/>
    <property type="match status" value="1"/>
</dbReference>
<feature type="transmembrane region" description="Helical" evidence="1">
    <location>
        <begin position="87"/>
        <end position="107"/>
    </location>
</feature>
<name>A0A1I6Q177_9FLAO</name>
<sequence length="149" mass="16938">MENTDEINESEFRVKSIKHEGVISKINFSSYTISLKGNINCEGCKAKAACGVSESNDKEIEIFESNQVFSLNEPVTVSLKKELGLKAVFWAYIFPFILMMITLVIASLFFTEWFAGILSLLVLGPYYLMLFVFNNSFKKAFKLSILKYN</sequence>
<reference evidence="3" key="1">
    <citation type="submission" date="2016-10" db="EMBL/GenBank/DDBJ databases">
        <authorList>
            <person name="Varghese N."/>
            <person name="Submissions S."/>
        </authorList>
    </citation>
    <scope>NUCLEOTIDE SEQUENCE [LARGE SCALE GENOMIC DNA]</scope>
    <source>
        <strain evidence="3">DSM 24450</strain>
    </source>
</reference>
<evidence type="ECO:0000256" key="1">
    <source>
        <dbReference type="SAM" id="Phobius"/>
    </source>
</evidence>
<keyword evidence="1" id="KW-0472">Membrane</keyword>
<accession>A0A1I6Q177</accession>
<keyword evidence="1" id="KW-1133">Transmembrane helix</keyword>
<feature type="transmembrane region" description="Helical" evidence="1">
    <location>
        <begin position="113"/>
        <end position="133"/>
    </location>
</feature>
<keyword evidence="3" id="KW-1185">Reference proteome</keyword>
<evidence type="ECO:0000313" key="2">
    <source>
        <dbReference type="EMBL" id="SFS46227.1"/>
    </source>
</evidence>
<proteinExistence type="predicted"/>
<dbReference type="RefSeq" id="WP_090224176.1">
    <property type="nucleotide sequence ID" value="NZ_FOZP01000003.1"/>
</dbReference>
<organism evidence="2 3">
    <name type="scientific">Lutibacter maritimus</name>
    <dbReference type="NCBI Taxonomy" id="593133"/>
    <lineage>
        <taxon>Bacteria</taxon>
        <taxon>Pseudomonadati</taxon>
        <taxon>Bacteroidota</taxon>
        <taxon>Flavobacteriia</taxon>
        <taxon>Flavobacteriales</taxon>
        <taxon>Flavobacteriaceae</taxon>
        <taxon>Lutibacter</taxon>
    </lineage>
</organism>
<evidence type="ECO:0000313" key="3">
    <source>
        <dbReference type="Proteomes" id="UP000199312"/>
    </source>
</evidence>
<dbReference type="InterPro" id="IPR007359">
    <property type="entry name" value="SigmaE_reg_RseC_MucC"/>
</dbReference>
<dbReference type="PANTHER" id="PTHR35867:SF1">
    <property type="entry name" value="PROTEIN RSEC"/>
    <property type="match status" value="1"/>
</dbReference>
<dbReference type="Pfam" id="PF04246">
    <property type="entry name" value="RseC_MucC"/>
    <property type="match status" value="1"/>
</dbReference>
<protein>
    <submittedName>
        <fullName evidence="2">Positive regulator of sigma(E), RseC/MucC</fullName>
    </submittedName>
</protein>
<dbReference type="STRING" id="593133.SAMN04488006_1401"/>
<dbReference type="AlphaFoldDB" id="A0A1I6Q177"/>